<dbReference type="PROSITE" id="PS50977">
    <property type="entry name" value="HTH_TETR_2"/>
    <property type="match status" value="1"/>
</dbReference>
<dbReference type="AlphaFoldDB" id="A0A432YJN4"/>
<dbReference type="RefSeq" id="WP_126758687.1">
    <property type="nucleotide sequence ID" value="NZ_PIPZ01000001.1"/>
</dbReference>
<feature type="DNA-binding region" description="H-T-H motif" evidence="2">
    <location>
        <begin position="37"/>
        <end position="56"/>
    </location>
</feature>
<dbReference type="InterPro" id="IPR001647">
    <property type="entry name" value="HTH_TetR"/>
</dbReference>
<dbReference type="PRINTS" id="PR00455">
    <property type="entry name" value="HTHTETR"/>
</dbReference>
<dbReference type="OrthoDB" id="63332at2"/>
<evidence type="ECO:0000256" key="2">
    <source>
        <dbReference type="PROSITE-ProRule" id="PRU00335"/>
    </source>
</evidence>
<gene>
    <name evidence="4" type="ORF">CWI76_01950</name>
</gene>
<protein>
    <submittedName>
        <fullName evidence="4">TetR/AcrR family transcriptional regulator</fullName>
    </submittedName>
</protein>
<evidence type="ECO:0000313" key="5">
    <source>
        <dbReference type="Proteomes" id="UP000288127"/>
    </source>
</evidence>
<evidence type="ECO:0000313" key="4">
    <source>
        <dbReference type="EMBL" id="RUO61055.1"/>
    </source>
</evidence>
<accession>A0A432YJN4</accession>
<dbReference type="PANTHER" id="PTHR30055">
    <property type="entry name" value="HTH-TYPE TRANSCRIPTIONAL REGULATOR RUTR"/>
    <property type="match status" value="1"/>
</dbReference>
<comment type="caution">
    <text evidence="4">The sequence shown here is derived from an EMBL/GenBank/DDBJ whole genome shotgun (WGS) entry which is preliminary data.</text>
</comment>
<dbReference type="SUPFAM" id="SSF46689">
    <property type="entry name" value="Homeodomain-like"/>
    <property type="match status" value="1"/>
</dbReference>
<dbReference type="PANTHER" id="PTHR30055:SF226">
    <property type="entry name" value="HTH-TYPE TRANSCRIPTIONAL REGULATOR PKSA"/>
    <property type="match status" value="1"/>
</dbReference>
<evidence type="ECO:0000256" key="1">
    <source>
        <dbReference type="ARBA" id="ARBA00023125"/>
    </source>
</evidence>
<dbReference type="Gene3D" id="1.10.357.10">
    <property type="entry name" value="Tetracycline Repressor, domain 2"/>
    <property type="match status" value="1"/>
</dbReference>
<name>A0A432YJN4_9GAMM</name>
<evidence type="ECO:0000259" key="3">
    <source>
        <dbReference type="PROSITE" id="PS50977"/>
    </source>
</evidence>
<proteinExistence type="predicted"/>
<keyword evidence="1 2" id="KW-0238">DNA-binding</keyword>
<dbReference type="InterPro" id="IPR009057">
    <property type="entry name" value="Homeodomain-like_sf"/>
</dbReference>
<dbReference type="EMBL" id="PIPZ01000001">
    <property type="protein sequence ID" value="RUO61055.1"/>
    <property type="molecule type" value="Genomic_DNA"/>
</dbReference>
<dbReference type="GO" id="GO:0003700">
    <property type="term" value="F:DNA-binding transcription factor activity"/>
    <property type="evidence" value="ECO:0007669"/>
    <property type="project" value="TreeGrafter"/>
</dbReference>
<dbReference type="InterPro" id="IPR036271">
    <property type="entry name" value="Tet_transcr_reg_TetR-rel_C_sf"/>
</dbReference>
<dbReference type="InterPro" id="IPR050109">
    <property type="entry name" value="HTH-type_TetR-like_transc_reg"/>
</dbReference>
<keyword evidence="5" id="KW-1185">Reference proteome</keyword>
<dbReference type="SUPFAM" id="SSF48498">
    <property type="entry name" value="Tetracyclin repressor-like, C-terminal domain"/>
    <property type="match status" value="1"/>
</dbReference>
<dbReference type="Proteomes" id="UP000288127">
    <property type="component" value="Unassembled WGS sequence"/>
</dbReference>
<organism evidence="4 5">
    <name type="scientific">Pseudidiomarina marina</name>
    <dbReference type="NCBI Taxonomy" id="502366"/>
    <lineage>
        <taxon>Bacteria</taxon>
        <taxon>Pseudomonadati</taxon>
        <taxon>Pseudomonadota</taxon>
        <taxon>Gammaproteobacteria</taxon>
        <taxon>Alteromonadales</taxon>
        <taxon>Idiomarinaceae</taxon>
        <taxon>Pseudidiomarina</taxon>
    </lineage>
</organism>
<dbReference type="Pfam" id="PF00440">
    <property type="entry name" value="TetR_N"/>
    <property type="match status" value="1"/>
</dbReference>
<sequence length="215" mass="23320">MAYRETSRVRERKQATRTNILTNALALLNEVGFGGLQMATLAQRCSVATGTLYRYFPSKEDLCTAVFEHATEIEIAQVQQHLEAPETSADGLPAADRIADALTTFAKRALRAPVTAWALIAEPVEPAVVAARLRYRERYAGLFAQAIQQGIRDKTLPPQDSALSSRALVGAIAEALIGPLAHKSEFDPNQAITNSVRFCLQAITASSYTDSDTKG</sequence>
<reference evidence="5" key="1">
    <citation type="journal article" date="2018" name="Front. Microbiol.">
        <title>Genome-Based Analysis Reveals the Taxonomy and Diversity of the Family Idiomarinaceae.</title>
        <authorList>
            <person name="Liu Y."/>
            <person name="Lai Q."/>
            <person name="Shao Z."/>
        </authorList>
    </citation>
    <scope>NUCLEOTIDE SEQUENCE [LARGE SCALE GENOMIC DNA]</scope>
    <source>
        <strain evidence="5">PIM1</strain>
    </source>
</reference>
<feature type="domain" description="HTH tetR-type" evidence="3">
    <location>
        <begin position="14"/>
        <end position="74"/>
    </location>
</feature>
<dbReference type="GO" id="GO:0000976">
    <property type="term" value="F:transcription cis-regulatory region binding"/>
    <property type="evidence" value="ECO:0007669"/>
    <property type="project" value="TreeGrafter"/>
</dbReference>
<dbReference type="Gene3D" id="1.10.10.60">
    <property type="entry name" value="Homeodomain-like"/>
    <property type="match status" value="1"/>
</dbReference>